<keyword evidence="2" id="KW-1185">Reference proteome</keyword>
<proteinExistence type="predicted"/>
<organism evidence="1 2">
    <name type="scientific">Sphingobium psychrophilum</name>
    <dbReference type="NCBI Taxonomy" id="2728834"/>
    <lineage>
        <taxon>Bacteria</taxon>
        <taxon>Pseudomonadati</taxon>
        <taxon>Pseudomonadota</taxon>
        <taxon>Alphaproteobacteria</taxon>
        <taxon>Sphingomonadales</taxon>
        <taxon>Sphingomonadaceae</taxon>
        <taxon>Sphingobium</taxon>
    </lineage>
</organism>
<evidence type="ECO:0000313" key="2">
    <source>
        <dbReference type="Proteomes" id="UP000519023"/>
    </source>
</evidence>
<sequence length="359" mass="40265">MESSHVRSKDQAKNSVLTQSKKAILYYLNTHNSASYSFWTKANISPEIKIESLCDIVYSFYLLGIMNLIDPRSPVLFANILADTALSGWECDADRKKLTVHNTAYALGTLNLLENEGFGNLYQKAIDNRPFKPESIVTMSTKTPRFPAWLSHHNWRVSHWLGGVPSILLSVGRSSLAEASAARKLGLEVLANTNNLLDKKTGLIRLYRSRLLQKIFHRFYALRHDPILGDLGGVVHILWLNHVENIDYVAQQALYDASVKEFFRHRPFMEGTPYCLDFDIVNIVRTAAVGSQISAPVVARANGMLADIDTYFSHSLSENYRLHRLPGALATMHECAFIVGEDTALFGAPIDIIKMAGWL</sequence>
<dbReference type="AlphaFoldDB" id="A0A7X9X093"/>
<comment type="caution">
    <text evidence="1">The sequence shown here is derived from an EMBL/GenBank/DDBJ whole genome shotgun (WGS) entry which is preliminary data.</text>
</comment>
<protein>
    <submittedName>
        <fullName evidence="1">Uncharacterized protein</fullName>
    </submittedName>
</protein>
<dbReference type="EMBL" id="JABBFV010000040">
    <property type="protein sequence ID" value="NML13191.1"/>
    <property type="molecule type" value="Genomic_DNA"/>
</dbReference>
<evidence type="ECO:0000313" key="1">
    <source>
        <dbReference type="EMBL" id="NML13191.1"/>
    </source>
</evidence>
<accession>A0A7X9X093</accession>
<name>A0A7X9X093_9SPHN</name>
<reference evidence="1 2" key="1">
    <citation type="submission" date="2020-04" db="EMBL/GenBank/DDBJ databases">
        <title>Sphingobium sp. AR-3-1 isolated from Arctic soil.</title>
        <authorList>
            <person name="Dahal R.H."/>
            <person name="Chaudhary D.K."/>
        </authorList>
    </citation>
    <scope>NUCLEOTIDE SEQUENCE [LARGE SCALE GENOMIC DNA]</scope>
    <source>
        <strain evidence="1 2">AR-3-1</strain>
    </source>
</reference>
<gene>
    <name evidence="1" type="ORF">HHL08_24230</name>
</gene>
<dbReference type="Proteomes" id="UP000519023">
    <property type="component" value="Unassembled WGS sequence"/>
</dbReference>